<feature type="transmembrane region" description="Helical" evidence="2">
    <location>
        <begin position="429"/>
        <end position="451"/>
    </location>
</feature>
<dbReference type="EMBL" id="JAULSN010000005">
    <property type="protein sequence ID" value="KAK3370973.1"/>
    <property type="molecule type" value="Genomic_DNA"/>
</dbReference>
<dbReference type="Pfam" id="PF01926">
    <property type="entry name" value="MMR_HSR1"/>
    <property type="match status" value="1"/>
</dbReference>
<reference evidence="4" key="2">
    <citation type="submission" date="2023-06" db="EMBL/GenBank/DDBJ databases">
        <authorList>
            <consortium name="Lawrence Berkeley National Laboratory"/>
            <person name="Haridas S."/>
            <person name="Hensen N."/>
            <person name="Bonometti L."/>
            <person name="Westerberg I."/>
            <person name="Brannstrom I.O."/>
            <person name="Guillou S."/>
            <person name="Cros-Aarteil S."/>
            <person name="Calhoun S."/>
            <person name="Kuo A."/>
            <person name="Mondo S."/>
            <person name="Pangilinan J."/>
            <person name="Riley R."/>
            <person name="Labutti K."/>
            <person name="Andreopoulos B."/>
            <person name="Lipzen A."/>
            <person name="Chen C."/>
            <person name="Yanf M."/>
            <person name="Daum C."/>
            <person name="Ng V."/>
            <person name="Clum A."/>
            <person name="Steindorff A."/>
            <person name="Ohm R."/>
            <person name="Martin F."/>
            <person name="Silar P."/>
            <person name="Natvig D."/>
            <person name="Lalanne C."/>
            <person name="Gautier V."/>
            <person name="Ament-Velasquez S.L."/>
            <person name="Kruys A."/>
            <person name="Hutchinson M.I."/>
            <person name="Powell A.J."/>
            <person name="Barry K."/>
            <person name="Miller A.N."/>
            <person name="Grigoriev I.V."/>
            <person name="Debuchy R."/>
            <person name="Gladieux P."/>
            <person name="Thoren M.H."/>
            <person name="Johannesson H."/>
        </authorList>
    </citation>
    <scope>NUCLEOTIDE SEQUENCE</scope>
    <source>
        <strain evidence="4">CBS 958.72</strain>
    </source>
</reference>
<dbReference type="Proteomes" id="UP001287356">
    <property type="component" value="Unassembled WGS sequence"/>
</dbReference>
<keyword evidence="4" id="KW-0378">Hydrolase</keyword>
<keyword evidence="2" id="KW-1133">Transmembrane helix</keyword>
<keyword evidence="5" id="KW-1185">Reference proteome</keyword>
<accession>A0AAE0K6H4</accession>
<keyword evidence="2" id="KW-0472">Membrane</keyword>
<dbReference type="InterPro" id="IPR027417">
    <property type="entry name" value="P-loop_NTPase"/>
</dbReference>
<name>A0AAE0K6H4_9PEZI</name>
<evidence type="ECO:0000313" key="4">
    <source>
        <dbReference type="EMBL" id="KAK3370973.1"/>
    </source>
</evidence>
<dbReference type="AlphaFoldDB" id="A0AAE0K6H4"/>
<dbReference type="InterPro" id="IPR006073">
    <property type="entry name" value="GTP-bd"/>
</dbReference>
<sequence length="475" mass="52403">MEEEDFTTISSHDVVIAVMGATGCGKSTFVSALVGHEVGIGHGLKSMTAMPMAYSFTRPDGTRVWLIDTPGFNDTTLGDAEVLRSIAFLLARTYEIGIRLAGVVYLHRITDVRVGGSGKRMMQLIRDMCGAEAFPRLVLATTMWQELGGNDAAAFDRAVQHEMELRRTDEFWGAMCRGGGRLARWDGSRASAMAMVDRLQGLQAERGPMSLQIQREMVEQRLDLADTAAGRAVGAKAAALADRFRAEMAEADRQFQDEDEGRRNTHALAVSAVRAECERQVAEAEKARDALQVDYDELLRQKVAECDEVLQGIHREATTVQAAVQDRERESAAFVREEPQFEELFQSELEYNEARLKELDQQIAELRLAGAQEGLEKALEERQRVDECYQEFLAQFKARQVAQRVRDGELASLREEGTRLKKLQMALKGFGVLAGIGLIVAGAVTGIVPLISSGGSLTIGAARSMRRDFANRRSA</sequence>
<evidence type="ECO:0000256" key="2">
    <source>
        <dbReference type="SAM" id="Phobius"/>
    </source>
</evidence>
<dbReference type="GO" id="GO:0005525">
    <property type="term" value="F:GTP binding"/>
    <property type="evidence" value="ECO:0007669"/>
    <property type="project" value="InterPro"/>
</dbReference>
<feature type="domain" description="G" evidence="3">
    <location>
        <begin position="16"/>
        <end position="73"/>
    </location>
</feature>
<evidence type="ECO:0000256" key="1">
    <source>
        <dbReference type="SAM" id="Coils"/>
    </source>
</evidence>
<dbReference type="GO" id="GO:0016787">
    <property type="term" value="F:hydrolase activity"/>
    <property type="evidence" value="ECO:0007669"/>
    <property type="project" value="UniProtKB-KW"/>
</dbReference>
<dbReference type="SUPFAM" id="SSF52540">
    <property type="entry name" value="P-loop containing nucleoside triphosphate hydrolases"/>
    <property type="match status" value="1"/>
</dbReference>
<keyword evidence="1" id="KW-0175">Coiled coil</keyword>
<organism evidence="4 5">
    <name type="scientific">Lasiosphaeria ovina</name>
    <dbReference type="NCBI Taxonomy" id="92902"/>
    <lineage>
        <taxon>Eukaryota</taxon>
        <taxon>Fungi</taxon>
        <taxon>Dikarya</taxon>
        <taxon>Ascomycota</taxon>
        <taxon>Pezizomycotina</taxon>
        <taxon>Sordariomycetes</taxon>
        <taxon>Sordariomycetidae</taxon>
        <taxon>Sordariales</taxon>
        <taxon>Lasiosphaeriaceae</taxon>
        <taxon>Lasiosphaeria</taxon>
    </lineage>
</organism>
<gene>
    <name evidence="4" type="ORF">B0T24DRAFT_303750</name>
</gene>
<dbReference type="Gene3D" id="3.40.50.300">
    <property type="entry name" value="P-loop containing nucleotide triphosphate hydrolases"/>
    <property type="match status" value="1"/>
</dbReference>
<proteinExistence type="predicted"/>
<evidence type="ECO:0000313" key="5">
    <source>
        <dbReference type="Proteomes" id="UP001287356"/>
    </source>
</evidence>
<evidence type="ECO:0000259" key="3">
    <source>
        <dbReference type="Pfam" id="PF01926"/>
    </source>
</evidence>
<feature type="coiled-coil region" evidence="1">
    <location>
        <begin position="274"/>
        <end position="301"/>
    </location>
</feature>
<reference evidence="4" key="1">
    <citation type="journal article" date="2023" name="Mol. Phylogenet. Evol.">
        <title>Genome-scale phylogeny and comparative genomics of the fungal order Sordariales.</title>
        <authorList>
            <person name="Hensen N."/>
            <person name="Bonometti L."/>
            <person name="Westerberg I."/>
            <person name="Brannstrom I.O."/>
            <person name="Guillou S."/>
            <person name="Cros-Aarteil S."/>
            <person name="Calhoun S."/>
            <person name="Haridas S."/>
            <person name="Kuo A."/>
            <person name="Mondo S."/>
            <person name="Pangilinan J."/>
            <person name="Riley R."/>
            <person name="LaButti K."/>
            <person name="Andreopoulos B."/>
            <person name="Lipzen A."/>
            <person name="Chen C."/>
            <person name="Yan M."/>
            <person name="Daum C."/>
            <person name="Ng V."/>
            <person name="Clum A."/>
            <person name="Steindorff A."/>
            <person name="Ohm R.A."/>
            <person name="Martin F."/>
            <person name="Silar P."/>
            <person name="Natvig D.O."/>
            <person name="Lalanne C."/>
            <person name="Gautier V."/>
            <person name="Ament-Velasquez S.L."/>
            <person name="Kruys A."/>
            <person name="Hutchinson M.I."/>
            <person name="Powell A.J."/>
            <person name="Barry K."/>
            <person name="Miller A.N."/>
            <person name="Grigoriev I.V."/>
            <person name="Debuchy R."/>
            <person name="Gladieux P."/>
            <person name="Hiltunen Thoren M."/>
            <person name="Johannesson H."/>
        </authorList>
    </citation>
    <scope>NUCLEOTIDE SEQUENCE</scope>
    <source>
        <strain evidence="4">CBS 958.72</strain>
    </source>
</reference>
<keyword evidence="2" id="KW-0812">Transmembrane</keyword>
<protein>
    <submittedName>
        <fullName evidence="4">P-loop containing nucleoside triphosphate hydrolase protein</fullName>
    </submittedName>
</protein>
<comment type="caution">
    <text evidence="4">The sequence shown here is derived from an EMBL/GenBank/DDBJ whole genome shotgun (WGS) entry which is preliminary data.</text>
</comment>